<accession>A0A7G5BWA6</accession>
<dbReference type="GO" id="GO:0016020">
    <property type="term" value="C:membrane"/>
    <property type="evidence" value="ECO:0007669"/>
    <property type="project" value="InterPro"/>
</dbReference>
<sequence length="420" mass="45416">MIENDRIRFRWRRRKLRLFRLRDRAAEKLALSMALFVAAFSLAYGIILFVRTSAFWQSAGIAVLFGIAGVVGSYLIADRLCRFIGIGASPTGGGYSVEVNAGSIPHTANMREVFGRISELSDSVAGTSSSLASNTEFCTDMVVGISESIRQIASGSESIAESARVNMLTLEEVSKGMEHIAESSQGLAHETAEVAQRASDGNRTVDHAIAQMMTIHETALVSSDAVGKMNRRTEDIDRVTVIMAEIASQINLLSLNAAIEAARAGEYGRGFAVVADEIRKLADQSSSSAKDIAKTVTDIRNGSRLSMDAMNQVMIEVESGTRLVTEAGQSFHQIVQLTEQVSYKVQEVSSVTEEISSSADQILSSVRETATITETALAGTKEIATCSEEQLGAMEESLQSARKLQEQAKQLKEQIGLFEV</sequence>
<evidence type="ECO:0000256" key="1">
    <source>
        <dbReference type="ARBA" id="ARBA00023224"/>
    </source>
</evidence>
<dbReference type="GO" id="GO:0004888">
    <property type="term" value="F:transmembrane signaling receptor activity"/>
    <property type="evidence" value="ECO:0007669"/>
    <property type="project" value="InterPro"/>
</dbReference>
<dbReference type="GO" id="GO:0007165">
    <property type="term" value="P:signal transduction"/>
    <property type="evidence" value="ECO:0007669"/>
    <property type="project" value="UniProtKB-KW"/>
</dbReference>
<keyword evidence="4" id="KW-0472">Membrane</keyword>
<reference evidence="6 7" key="1">
    <citation type="submission" date="2019-07" db="EMBL/GenBank/DDBJ databases">
        <authorList>
            <person name="Kim J.K."/>
            <person name="Cheong H.-M."/>
            <person name="Choi Y."/>
            <person name="Hwang K.J."/>
            <person name="Lee S."/>
            <person name="Choi C."/>
        </authorList>
    </citation>
    <scope>NUCLEOTIDE SEQUENCE [LARGE SCALE GENOMIC DNA]</scope>
    <source>
        <strain evidence="6 7">KS 22</strain>
    </source>
</reference>
<evidence type="ECO:0000259" key="5">
    <source>
        <dbReference type="PROSITE" id="PS50111"/>
    </source>
</evidence>
<evidence type="ECO:0000313" key="7">
    <source>
        <dbReference type="Proteomes" id="UP000515679"/>
    </source>
</evidence>
<dbReference type="Pfam" id="PF00015">
    <property type="entry name" value="MCPsignal"/>
    <property type="match status" value="1"/>
</dbReference>
<proteinExistence type="inferred from homology"/>
<dbReference type="CDD" id="cd11386">
    <property type="entry name" value="MCP_signal"/>
    <property type="match status" value="1"/>
</dbReference>
<organism evidence="6 7">
    <name type="scientific">Cohnella cholangitidis</name>
    <dbReference type="NCBI Taxonomy" id="2598458"/>
    <lineage>
        <taxon>Bacteria</taxon>
        <taxon>Bacillati</taxon>
        <taxon>Bacillota</taxon>
        <taxon>Bacilli</taxon>
        <taxon>Bacillales</taxon>
        <taxon>Paenibacillaceae</taxon>
        <taxon>Cohnella</taxon>
    </lineage>
</organism>
<dbReference type="KEGG" id="cchl:FPL14_08565"/>
<evidence type="ECO:0000256" key="3">
    <source>
        <dbReference type="PROSITE-ProRule" id="PRU00284"/>
    </source>
</evidence>
<keyword evidence="7" id="KW-1185">Reference proteome</keyword>
<dbReference type="PANTHER" id="PTHR32089">
    <property type="entry name" value="METHYL-ACCEPTING CHEMOTAXIS PROTEIN MCPB"/>
    <property type="match status" value="1"/>
</dbReference>
<evidence type="ECO:0000256" key="2">
    <source>
        <dbReference type="ARBA" id="ARBA00029447"/>
    </source>
</evidence>
<keyword evidence="4" id="KW-0812">Transmembrane</keyword>
<dbReference type="Proteomes" id="UP000515679">
    <property type="component" value="Chromosome"/>
</dbReference>
<name>A0A7G5BWA6_9BACL</name>
<dbReference type="EMBL" id="CP041969">
    <property type="protein sequence ID" value="QMV41240.1"/>
    <property type="molecule type" value="Genomic_DNA"/>
</dbReference>
<keyword evidence="1 3" id="KW-0807">Transducer</keyword>
<gene>
    <name evidence="6" type="ORF">FPL14_08565</name>
</gene>
<dbReference type="InterPro" id="IPR004089">
    <property type="entry name" value="MCPsignal_dom"/>
</dbReference>
<dbReference type="SUPFAM" id="SSF58104">
    <property type="entry name" value="Methyl-accepting chemotaxis protein (MCP) signaling domain"/>
    <property type="match status" value="1"/>
</dbReference>
<dbReference type="PRINTS" id="PR00260">
    <property type="entry name" value="CHEMTRNSDUCR"/>
</dbReference>
<protein>
    <submittedName>
        <fullName evidence="6">Methyl-accepting chemotaxis protein</fullName>
    </submittedName>
</protein>
<keyword evidence="4" id="KW-1133">Transmembrane helix</keyword>
<feature type="domain" description="Methyl-accepting transducer" evidence="5">
    <location>
        <begin position="134"/>
        <end position="370"/>
    </location>
</feature>
<dbReference type="PANTHER" id="PTHR32089:SF112">
    <property type="entry name" value="LYSOZYME-LIKE PROTEIN-RELATED"/>
    <property type="match status" value="1"/>
</dbReference>
<dbReference type="GO" id="GO:0006935">
    <property type="term" value="P:chemotaxis"/>
    <property type="evidence" value="ECO:0007669"/>
    <property type="project" value="InterPro"/>
</dbReference>
<dbReference type="Gene3D" id="1.10.287.950">
    <property type="entry name" value="Methyl-accepting chemotaxis protein"/>
    <property type="match status" value="1"/>
</dbReference>
<evidence type="ECO:0000256" key="4">
    <source>
        <dbReference type="SAM" id="Phobius"/>
    </source>
</evidence>
<dbReference type="InterPro" id="IPR004090">
    <property type="entry name" value="Chemotax_Me-accpt_rcpt"/>
</dbReference>
<evidence type="ECO:0000313" key="6">
    <source>
        <dbReference type="EMBL" id="QMV41240.1"/>
    </source>
</evidence>
<dbReference type="AlphaFoldDB" id="A0A7G5BWA6"/>
<dbReference type="SMART" id="SM00283">
    <property type="entry name" value="MA"/>
    <property type="match status" value="1"/>
</dbReference>
<comment type="similarity">
    <text evidence="2">Belongs to the methyl-accepting chemotaxis (MCP) protein family.</text>
</comment>
<dbReference type="PROSITE" id="PS50111">
    <property type="entry name" value="CHEMOTAXIS_TRANSDUC_2"/>
    <property type="match status" value="1"/>
</dbReference>
<feature type="transmembrane region" description="Helical" evidence="4">
    <location>
        <begin position="55"/>
        <end position="77"/>
    </location>
</feature>